<dbReference type="PANTHER" id="PTHR30558:SF7">
    <property type="entry name" value="TOL-PAL SYSTEM PROTEIN TOLR"/>
    <property type="match status" value="1"/>
</dbReference>
<reference evidence="11 13" key="1">
    <citation type="submission" date="2014-09" db="EMBL/GenBank/DDBJ databases">
        <title>Xanthomonadaceae 3.5X direct submission.</title>
        <authorList>
            <person name="Fang T."/>
            <person name="Wang H."/>
        </authorList>
    </citation>
    <scope>NUCLEOTIDE SEQUENCE [LARGE SCALE GENOMIC DNA]</scope>
    <source>
        <strain evidence="11 13">3.5X</strain>
    </source>
</reference>
<comment type="subunit">
    <text evidence="10">The Tol-Pal system is composed of five core proteins: the inner membrane proteins TolA, TolQ and TolR, the periplasmic protein TolB and the outer membrane protein Pal. They form a network linking the inner and outer membranes and the peptidoglycan layer.</text>
</comment>
<dbReference type="NCBIfam" id="TIGR02801">
    <property type="entry name" value="tolR"/>
    <property type="match status" value="1"/>
</dbReference>
<keyword evidence="7 10" id="KW-1133">Transmembrane helix</keyword>
<proteinExistence type="inferred from homology"/>
<dbReference type="InterPro" id="IPR003400">
    <property type="entry name" value="ExbD"/>
</dbReference>
<evidence type="ECO:0000256" key="8">
    <source>
        <dbReference type="ARBA" id="ARBA00023136"/>
    </source>
</evidence>
<dbReference type="Proteomes" id="UP000029708">
    <property type="component" value="Unassembled WGS sequence"/>
</dbReference>
<dbReference type="OrthoDB" id="9798629at2"/>
<dbReference type="GO" id="GO:0051301">
    <property type="term" value="P:cell division"/>
    <property type="evidence" value="ECO:0007669"/>
    <property type="project" value="UniProtKB-UniRule"/>
</dbReference>
<evidence type="ECO:0000313" key="12">
    <source>
        <dbReference type="EMBL" id="MBB6185473.1"/>
    </source>
</evidence>
<reference evidence="12 14" key="2">
    <citation type="submission" date="2020-08" db="EMBL/GenBank/DDBJ databases">
        <title>Genomic Encyclopedia of Type Strains, Phase IV (KMG-IV): sequencing the most valuable type-strain genomes for metagenomic binning, comparative biology and taxonomic classification.</title>
        <authorList>
            <person name="Goeker M."/>
        </authorList>
    </citation>
    <scope>NUCLEOTIDE SEQUENCE [LARGE SCALE GENOMIC DNA]</scope>
    <source>
        <strain evidence="12 14">DSM 107085</strain>
    </source>
</reference>
<sequence length="151" mass="16623">MRPSMRRHKRHKLKAEINVVPYIDVMLVLLIIFMVTAPLLRLGVDIKLPQAAAKSLQDEKQPVLVSLDKDGNMFLTLGAGKREPVDAQTLVTKVSAFVRNNPNVSVMFGGDERVDYGKIMQAMVLLQQAGVPNIGLMTQPPAAPDASHGRR</sequence>
<dbReference type="STRING" id="1543381.LF63_0112150"/>
<dbReference type="Pfam" id="PF02472">
    <property type="entry name" value="ExbD"/>
    <property type="match status" value="1"/>
</dbReference>
<comment type="similarity">
    <text evidence="2 10">Belongs to the ExbD/TolR family.</text>
</comment>
<dbReference type="Proteomes" id="UP000560000">
    <property type="component" value="Unassembled WGS sequence"/>
</dbReference>
<accession>A0A099CVJ6</accession>
<dbReference type="EMBL" id="JROI01000014">
    <property type="protein sequence ID" value="KGI77015.1"/>
    <property type="molecule type" value="Genomic_DNA"/>
</dbReference>
<evidence type="ECO:0000313" key="13">
    <source>
        <dbReference type="Proteomes" id="UP000029708"/>
    </source>
</evidence>
<evidence type="ECO:0000256" key="4">
    <source>
        <dbReference type="ARBA" id="ARBA00022519"/>
    </source>
</evidence>
<dbReference type="GO" id="GO:0005886">
    <property type="term" value="C:plasma membrane"/>
    <property type="evidence" value="ECO:0007669"/>
    <property type="project" value="UniProtKB-SubCell"/>
</dbReference>
<keyword evidence="13" id="KW-1185">Reference proteome</keyword>
<dbReference type="AlphaFoldDB" id="A0A099CVJ6"/>
<dbReference type="InterPro" id="IPR014168">
    <property type="entry name" value="Tol-Pal_TolR"/>
</dbReference>
<evidence type="ECO:0000256" key="6">
    <source>
        <dbReference type="ARBA" id="ARBA00022692"/>
    </source>
</evidence>
<keyword evidence="9 10" id="KW-0131">Cell cycle</keyword>
<comment type="function">
    <text evidence="10">Part of the Tol-Pal system, which plays a role in outer membrane invagination during cell division and is important for maintaining outer membrane integrity.</text>
</comment>
<comment type="caution">
    <text evidence="11">The sequence shown here is derived from an EMBL/GenBank/DDBJ whole genome shotgun (WGS) entry which is preliminary data.</text>
</comment>
<gene>
    <name evidence="10" type="primary">tolR</name>
    <name evidence="12" type="ORF">HNQ86_002818</name>
    <name evidence="11" type="ORF">LF63_0112150</name>
</gene>
<protein>
    <recommendedName>
        <fullName evidence="10">Tol-Pal system protein TolR</fullName>
    </recommendedName>
</protein>
<comment type="subcellular location">
    <subcellularLocation>
        <location evidence="10">Cell inner membrane</location>
        <topology evidence="10">Single-pass membrane protein</topology>
    </subcellularLocation>
    <subcellularLocation>
        <location evidence="1">Cell membrane</location>
        <topology evidence="1">Single-pass membrane protein</topology>
    </subcellularLocation>
</comment>
<evidence type="ECO:0000313" key="11">
    <source>
        <dbReference type="EMBL" id="KGI77015.1"/>
    </source>
</evidence>
<dbReference type="GO" id="GO:0015031">
    <property type="term" value="P:protein transport"/>
    <property type="evidence" value="ECO:0007669"/>
    <property type="project" value="InterPro"/>
</dbReference>
<dbReference type="HOGENOM" id="CLU_085305_1_3_6"/>
<name>A0A099CVJ6_9GAMM</name>
<evidence type="ECO:0000256" key="2">
    <source>
        <dbReference type="ARBA" id="ARBA00005811"/>
    </source>
</evidence>
<evidence type="ECO:0000256" key="1">
    <source>
        <dbReference type="ARBA" id="ARBA00004162"/>
    </source>
</evidence>
<evidence type="ECO:0000256" key="9">
    <source>
        <dbReference type="ARBA" id="ARBA00023306"/>
    </source>
</evidence>
<keyword evidence="3 10" id="KW-1003">Cell membrane</keyword>
<dbReference type="GO" id="GO:0022857">
    <property type="term" value="F:transmembrane transporter activity"/>
    <property type="evidence" value="ECO:0007669"/>
    <property type="project" value="InterPro"/>
</dbReference>
<evidence type="ECO:0000256" key="7">
    <source>
        <dbReference type="ARBA" id="ARBA00022989"/>
    </source>
</evidence>
<evidence type="ECO:0000256" key="5">
    <source>
        <dbReference type="ARBA" id="ARBA00022618"/>
    </source>
</evidence>
<keyword evidence="4 10" id="KW-0997">Cell inner membrane</keyword>
<dbReference type="HAMAP" id="MF_02203">
    <property type="entry name" value="TolR"/>
    <property type="match status" value="1"/>
</dbReference>
<evidence type="ECO:0000256" key="10">
    <source>
        <dbReference type="HAMAP-Rule" id="MF_02203"/>
    </source>
</evidence>
<keyword evidence="5 10" id="KW-0132">Cell division</keyword>
<evidence type="ECO:0000256" key="3">
    <source>
        <dbReference type="ARBA" id="ARBA00022475"/>
    </source>
</evidence>
<organism evidence="11 13">
    <name type="scientific">Oleiagrimonas soli</name>
    <dbReference type="NCBI Taxonomy" id="1543381"/>
    <lineage>
        <taxon>Bacteria</taxon>
        <taxon>Pseudomonadati</taxon>
        <taxon>Pseudomonadota</taxon>
        <taxon>Gammaproteobacteria</taxon>
        <taxon>Lysobacterales</taxon>
        <taxon>Rhodanobacteraceae</taxon>
        <taxon>Oleiagrimonas</taxon>
    </lineage>
</organism>
<dbReference type="RefSeq" id="WP_043102171.1">
    <property type="nucleotide sequence ID" value="NZ_JACHET010000001.1"/>
</dbReference>
<keyword evidence="8 10" id="KW-0472">Membrane</keyword>
<evidence type="ECO:0000313" key="14">
    <source>
        <dbReference type="Proteomes" id="UP000560000"/>
    </source>
</evidence>
<feature type="transmembrane region" description="Helical" evidence="10">
    <location>
        <begin position="21"/>
        <end position="40"/>
    </location>
</feature>
<dbReference type="PANTHER" id="PTHR30558">
    <property type="entry name" value="EXBD MEMBRANE COMPONENT OF PMF-DRIVEN MACROMOLECULE IMPORT SYSTEM"/>
    <property type="match status" value="1"/>
</dbReference>
<keyword evidence="6 10" id="KW-0812">Transmembrane</keyword>
<dbReference type="EMBL" id="JACHET010000001">
    <property type="protein sequence ID" value="MBB6185473.1"/>
    <property type="molecule type" value="Genomic_DNA"/>
</dbReference>
<dbReference type="Gene3D" id="3.30.420.270">
    <property type="match status" value="1"/>
</dbReference>